<reference evidence="2" key="1">
    <citation type="thesis" date="2021" institute="BYU ScholarsArchive" country="Provo, UT, USA">
        <title>Applications of and Algorithms for Genome Assembly and Genomic Analyses with an Emphasis on Marine Teleosts.</title>
        <authorList>
            <person name="Pickett B.D."/>
        </authorList>
    </citation>
    <scope>NUCLEOTIDE SEQUENCE</scope>
    <source>
        <strain evidence="2">HI-2016</strain>
    </source>
</reference>
<evidence type="ECO:0000256" key="1">
    <source>
        <dbReference type="SAM" id="MobiDB-lite"/>
    </source>
</evidence>
<comment type="caution">
    <text evidence="2">The sequence shown here is derived from an EMBL/GenBank/DDBJ whole genome shotgun (WGS) entry which is preliminary data.</text>
</comment>
<sequence>MNHERAQVLDSLLVEEAQPGIDSGNSLFLTQHDEQPVRTLRRRRAEENAARQVYIESSNDEESPDTPDKARNPPVKLKSSPKSPPLNWRGKNYYSTLDLPFYDDLDKKKFLRRRQAFIIEELKTLIPEYRVPREGFNPWQEGTSTPAAVTEMKMMAVGVKEQMERNHSSYRTPALRMMTPVVRQISEVWMSHSRGRKVPCHLCQFLSRLLLRILKCRRMLKSHHIKV</sequence>
<evidence type="ECO:0000313" key="2">
    <source>
        <dbReference type="EMBL" id="KAG9339789.1"/>
    </source>
</evidence>
<gene>
    <name evidence="2" type="ORF">JZ751_022455</name>
</gene>
<accession>A0A8T2NHQ7</accession>
<feature type="region of interest" description="Disordered" evidence="1">
    <location>
        <begin position="21"/>
        <end position="84"/>
    </location>
</feature>
<proteinExistence type="predicted"/>
<name>A0A8T2NHQ7_9TELE</name>
<dbReference type="OrthoDB" id="10598952at2759"/>
<keyword evidence="3" id="KW-1185">Reference proteome</keyword>
<organism evidence="2 3">
    <name type="scientific">Albula glossodonta</name>
    <name type="common">roundjaw bonefish</name>
    <dbReference type="NCBI Taxonomy" id="121402"/>
    <lineage>
        <taxon>Eukaryota</taxon>
        <taxon>Metazoa</taxon>
        <taxon>Chordata</taxon>
        <taxon>Craniata</taxon>
        <taxon>Vertebrata</taxon>
        <taxon>Euteleostomi</taxon>
        <taxon>Actinopterygii</taxon>
        <taxon>Neopterygii</taxon>
        <taxon>Teleostei</taxon>
        <taxon>Albuliformes</taxon>
        <taxon>Albulidae</taxon>
        <taxon>Albula</taxon>
    </lineage>
</organism>
<protein>
    <submittedName>
        <fullName evidence="2">Uncharacterized protein</fullName>
    </submittedName>
</protein>
<dbReference type="Proteomes" id="UP000824540">
    <property type="component" value="Unassembled WGS sequence"/>
</dbReference>
<evidence type="ECO:0000313" key="3">
    <source>
        <dbReference type="Proteomes" id="UP000824540"/>
    </source>
</evidence>
<dbReference type="EMBL" id="JAFBMS010000050">
    <property type="protein sequence ID" value="KAG9339789.1"/>
    <property type="molecule type" value="Genomic_DNA"/>
</dbReference>
<dbReference type="AlphaFoldDB" id="A0A8T2NHQ7"/>